<dbReference type="AlphaFoldDB" id="A0A9J7DDC4"/>
<reference evidence="4" key="1">
    <citation type="submission" date="2025-08" db="UniProtKB">
        <authorList>
            <consortium name="RefSeq"/>
        </authorList>
    </citation>
    <scope>IDENTIFICATION</scope>
    <source>
        <strain evidence="4">Aabys</strain>
        <tissue evidence="4">Whole body</tissue>
    </source>
</reference>
<keyword evidence="3" id="KW-1185">Reference proteome</keyword>
<sequence length="579" mass="67021">MFAAKAIIIFGLYGLVFFGNVVESADNGVIHTEKVDGNNRKQILAMFNLTEDEMSRIYAGINAANKEAEANGSVYFKNIKEFRINDIKTRISNALQTKNSEENIEYPLHEMAAYPTCNSEKTEASWLNDNNITIQFSSTLFEQKMQNLNLDSAILRLFKINPNDTRDNQELASGVSNNGDNDGDDDVSDDTTKLKRCAEPTLDAQIRVTVSIVQQTRRNKRGVYERKKRICNTIMMNVSTTGWVEIDIRRAIYIWENVGKQMEQNQQSRPPVLVGYLMIEVHDEEEQPLKPGLFFKPPSCNQADLAIPWNYYRPYSPSSPFATLEVPRYPRLDVKLIGYASFAPINQPEAQPDTVYASLKDKLFNLTHKTSSSEADSESTTQISSAANNHLQEVSSDPEDEEEHLHHKRHLKGQQLKETIEDVEEQEEENGETETVEDDNEQIEDSEAEEVMPAETVEYNYRNHPRHRRHHHREHHEKLGQQHYRRNHEKQEHRPLRDNNEKTIFEDSVTPHNDYDNVHHPHRRHRFSTEQSADPVELTIEAEQHETKLLQHIVHKLQQEQKQLLLLHQQQEQTPTYAI</sequence>
<dbReference type="OrthoDB" id="6287506at2759"/>
<feature type="chain" id="PRO_5039900334" evidence="2">
    <location>
        <begin position="25"/>
        <end position="579"/>
    </location>
</feature>
<accession>A0A9J7DDC4</accession>
<dbReference type="RefSeq" id="XP_019891047.1">
    <property type="nucleotide sequence ID" value="XM_020035488.2"/>
</dbReference>
<feature type="region of interest" description="Disordered" evidence="1">
    <location>
        <begin position="390"/>
        <end position="451"/>
    </location>
</feature>
<proteinExistence type="predicted"/>
<feature type="region of interest" description="Disordered" evidence="1">
    <location>
        <begin position="168"/>
        <end position="191"/>
    </location>
</feature>
<feature type="compositionally biased region" description="Acidic residues" evidence="1">
    <location>
        <begin position="421"/>
        <end position="451"/>
    </location>
</feature>
<protein>
    <submittedName>
        <fullName evidence="4">Protein anachronism isoform X1</fullName>
    </submittedName>
</protein>
<dbReference type="GeneID" id="101891573"/>
<feature type="compositionally biased region" description="Basic residues" evidence="1">
    <location>
        <begin position="465"/>
        <end position="475"/>
    </location>
</feature>
<keyword evidence="2" id="KW-0732">Signal</keyword>
<evidence type="ECO:0000313" key="3">
    <source>
        <dbReference type="Proteomes" id="UP001652621"/>
    </source>
</evidence>
<evidence type="ECO:0000256" key="1">
    <source>
        <dbReference type="SAM" id="MobiDB-lite"/>
    </source>
</evidence>
<evidence type="ECO:0000256" key="2">
    <source>
        <dbReference type="SAM" id="SignalP"/>
    </source>
</evidence>
<organism evidence="3 4">
    <name type="scientific">Musca domestica</name>
    <name type="common">House fly</name>
    <dbReference type="NCBI Taxonomy" id="7370"/>
    <lineage>
        <taxon>Eukaryota</taxon>
        <taxon>Metazoa</taxon>
        <taxon>Ecdysozoa</taxon>
        <taxon>Arthropoda</taxon>
        <taxon>Hexapoda</taxon>
        <taxon>Insecta</taxon>
        <taxon>Pterygota</taxon>
        <taxon>Neoptera</taxon>
        <taxon>Endopterygota</taxon>
        <taxon>Diptera</taxon>
        <taxon>Brachycera</taxon>
        <taxon>Muscomorpha</taxon>
        <taxon>Muscoidea</taxon>
        <taxon>Muscidae</taxon>
        <taxon>Musca</taxon>
    </lineage>
</organism>
<dbReference type="Proteomes" id="UP001652621">
    <property type="component" value="Unplaced"/>
</dbReference>
<gene>
    <name evidence="4" type="primary">LOC101891573</name>
</gene>
<evidence type="ECO:0000313" key="4">
    <source>
        <dbReference type="RefSeq" id="XP_019891047.1"/>
    </source>
</evidence>
<name>A0A9J7DDC4_MUSDO</name>
<feature type="signal peptide" evidence="2">
    <location>
        <begin position="1"/>
        <end position="24"/>
    </location>
</feature>
<dbReference type="VEuPathDB" id="VectorBase:MDOMA2_017264"/>
<feature type="region of interest" description="Disordered" evidence="1">
    <location>
        <begin position="465"/>
        <end position="495"/>
    </location>
</feature>